<sequence>MAGMREMAIFYSQERSFFHRLVRDLGQEKEHMRWVIALWLWFEADGNDKFMRRAAALPGPVVLRFVDEALACLARLAGRVLAGASTLLPCTNALLNKPIDDVTYFDEHRDNIMPRVKLLYKTVCRVVLDDACASDNAVFFPSRSSTASAPRAIGTPVLASAASPPPQTPTTPRFADMNAIVTPRFSQLNAMAPPWAPIRVAPPHHLQPQPQPQHQHQHQQHQMMIVDRLPEEFRSLFITFSRGYPIDKDDIREFFNSLHGRPCVEDVMVERAAPGQMPVYGRVVLQSADMIPVLLGGEPTAKFIIKGRHLWARVYVPCSRHTFQA</sequence>
<dbReference type="Gramene" id="TraesPARA_EIv1.0_0280910.1">
    <property type="protein sequence ID" value="TraesPARA_EIv1.0_0280910.1.CDS"/>
    <property type="gene ID" value="TraesPARA_EIv1.0_0280910"/>
</dbReference>
<evidence type="ECO:0000313" key="1">
    <source>
        <dbReference type="EnsemblPlants" id="TraesCS1D02G221200.1"/>
    </source>
</evidence>
<dbReference type="PANTHER" id="PTHR33527">
    <property type="entry name" value="OS07G0274300 PROTEIN"/>
    <property type="match status" value="1"/>
</dbReference>
<accession>A0A3B5ZUM5</accession>
<dbReference type="GeneID" id="123181688"/>
<dbReference type="Gramene" id="TraesROB_scaffold_049711_01G000100.1">
    <property type="protein sequence ID" value="TraesROB_scaffold_049711_01G000100.1"/>
    <property type="gene ID" value="TraesROB_scaffold_049711_01G000100"/>
</dbReference>
<dbReference type="OMA" id="YSERDRP"/>
<dbReference type="Gramene" id="TraesNOR1D03G00506780.1">
    <property type="protein sequence ID" value="TraesNOR1D03G00506780.1"/>
    <property type="gene ID" value="TraesNOR1D03G00506780"/>
</dbReference>
<dbReference type="Gramene" id="TraesLAC1D03G00502100.1">
    <property type="protein sequence ID" value="TraesLAC1D03G00502100.1"/>
    <property type="gene ID" value="TraesLAC1D03G00502100"/>
</dbReference>
<dbReference type="Gramene" id="TraesARI1D03G00504540.1">
    <property type="protein sequence ID" value="TraesARI1D03G00504540.1"/>
    <property type="gene ID" value="TraesARI1D03G00504540"/>
</dbReference>
<dbReference type="Gramene" id="TraesLDM1D03G00501550.1">
    <property type="protein sequence ID" value="TraesLDM1D03G00501550.1"/>
    <property type="gene ID" value="TraesLDM1D03G00501550"/>
</dbReference>
<dbReference type="KEGG" id="taes:123181688"/>
<dbReference type="PANTHER" id="PTHR33527:SF53">
    <property type="entry name" value="OS10G0561000 PROTEIN"/>
    <property type="match status" value="1"/>
</dbReference>
<reference evidence="1" key="2">
    <citation type="submission" date="2018-10" db="UniProtKB">
        <authorList>
            <consortium name="EnsemblPlants"/>
        </authorList>
    </citation>
    <scope>IDENTIFICATION</scope>
</reference>
<dbReference type="Gramene" id="TraesCAD_scaffold_048028_01G000400.1">
    <property type="protein sequence ID" value="TraesCAD_scaffold_048028_01G000400.1"/>
    <property type="gene ID" value="TraesCAD_scaffold_048028_01G000400"/>
</dbReference>
<keyword evidence="2" id="KW-1185">Reference proteome</keyword>
<dbReference type="Gramene" id="TraesCS1D03G0549700.1">
    <property type="protein sequence ID" value="TraesCS1D03G0549700.1.CDS"/>
    <property type="gene ID" value="TraesCS1D03G0549700"/>
</dbReference>
<dbReference type="Gramene" id="TraesSYM1D03G00505790.1">
    <property type="protein sequence ID" value="TraesSYM1D03G00505790.1"/>
    <property type="gene ID" value="TraesSYM1D03G00505790"/>
</dbReference>
<dbReference type="SMR" id="A0A3B5ZUM5"/>
<protein>
    <submittedName>
        <fullName evidence="1">Uncharacterized protein</fullName>
    </submittedName>
</protein>
<dbReference type="EnsemblPlants" id="TraesCS1D02G221200.1">
    <property type="protein sequence ID" value="TraesCS1D02G221200.1"/>
    <property type="gene ID" value="TraesCS1D02G221200"/>
</dbReference>
<gene>
    <name evidence="1" type="primary">LOC123181688</name>
</gene>
<organism evidence="1">
    <name type="scientific">Triticum aestivum</name>
    <name type="common">Wheat</name>
    <dbReference type="NCBI Taxonomy" id="4565"/>
    <lineage>
        <taxon>Eukaryota</taxon>
        <taxon>Viridiplantae</taxon>
        <taxon>Streptophyta</taxon>
        <taxon>Embryophyta</taxon>
        <taxon>Tracheophyta</taxon>
        <taxon>Spermatophyta</taxon>
        <taxon>Magnoliopsida</taxon>
        <taxon>Liliopsida</taxon>
        <taxon>Poales</taxon>
        <taxon>Poaceae</taxon>
        <taxon>BOP clade</taxon>
        <taxon>Pooideae</taxon>
        <taxon>Triticodae</taxon>
        <taxon>Triticeae</taxon>
        <taxon>Triticinae</taxon>
        <taxon>Triticum</taxon>
    </lineage>
</organism>
<dbReference type="Gramene" id="TraesCLE_scaffold_003322_01G000400.1">
    <property type="protein sequence ID" value="TraesCLE_scaffold_003322_01G000400.1"/>
    <property type="gene ID" value="TraesCLE_scaffold_003322_01G000400"/>
</dbReference>
<dbReference type="RefSeq" id="XP_044449943.1">
    <property type="nucleotide sequence ID" value="XM_044594008.1"/>
</dbReference>
<name>A0A3B5ZUM5_WHEAT</name>
<proteinExistence type="predicted"/>
<dbReference type="AlphaFoldDB" id="A0A3B5ZUM5"/>
<dbReference type="Gramene" id="TraesMAC1D03G00498160.1">
    <property type="protein sequence ID" value="TraesMAC1D03G00498160.1"/>
    <property type="gene ID" value="TraesMAC1D03G00498160"/>
</dbReference>
<dbReference type="Gramene" id="TraesSTA1D03G00497690.1">
    <property type="protein sequence ID" value="TraesSTA1D03G00497690.1"/>
    <property type="gene ID" value="TraesSTA1D03G00497690"/>
</dbReference>
<dbReference type="PaxDb" id="4565-Traes_1DL_9AD7591DF.1"/>
<dbReference type="Gramene" id="TraesJUL1D03G00501800.1">
    <property type="protein sequence ID" value="TraesJUL1D03G00501800.1"/>
    <property type="gene ID" value="TraesJUL1D03G00501800"/>
</dbReference>
<evidence type="ECO:0000313" key="2">
    <source>
        <dbReference type="Proteomes" id="UP000019116"/>
    </source>
</evidence>
<dbReference type="Gramene" id="TraesCS1D02G221200.1">
    <property type="protein sequence ID" value="TraesCS1D02G221200.1"/>
    <property type="gene ID" value="TraesCS1D02G221200"/>
</dbReference>
<dbReference type="Proteomes" id="UP000019116">
    <property type="component" value="Chromosome 1D"/>
</dbReference>
<reference evidence="1" key="1">
    <citation type="submission" date="2018-08" db="EMBL/GenBank/DDBJ databases">
        <authorList>
            <person name="Rossello M."/>
        </authorList>
    </citation>
    <scope>NUCLEOTIDE SEQUENCE [LARGE SCALE GENOMIC DNA]</scope>
    <source>
        <strain evidence="1">cv. Chinese Spring</strain>
    </source>
</reference>